<dbReference type="EMBL" id="CH476644">
    <property type="protein sequence ID" value="EDN98377.1"/>
    <property type="molecule type" value="Genomic_DNA"/>
</dbReference>
<keyword evidence="3" id="KW-1185">Reference proteome</keyword>
<gene>
    <name evidence="2" type="ORF">SS1G_13235</name>
</gene>
<protein>
    <recommendedName>
        <fullName evidence="4">Secreted protein</fullName>
    </recommendedName>
</protein>
<feature type="chain" id="PRO_5002708806" description="Secreted protein" evidence="1">
    <location>
        <begin position="29"/>
        <end position="114"/>
    </location>
</feature>
<feature type="signal peptide" evidence="1">
    <location>
        <begin position="1"/>
        <end position="28"/>
    </location>
</feature>
<reference evidence="3" key="1">
    <citation type="journal article" date="2011" name="PLoS Genet.">
        <title>Genomic analysis of the necrotrophic fungal pathogens Sclerotinia sclerotiorum and Botrytis cinerea.</title>
        <authorList>
            <person name="Amselem J."/>
            <person name="Cuomo C.A."/>
            <person name="van Kan J.A."/>
            <person name="Viaud M."/>
            <person name="Benito E.P."/>
            <person name="Couloux A."/>
            <person name="Coutinho P.M."/>
            <person name="de Vries R.P."/>
            <person name="Dyer P.S."/>
            <person name="Fillinger S."/>
            <person name="Fournier E."/>
            <person name="Gout L."/>
            <person name="Hahn M."/>
            <person name="Kohn L."/>
            <person name="Lapalu N."/>
            <person name="Plummer K.M."/>
            <person name="Pradier J.M."/>
            <person name="Quevillon E."/>
            <person name="Sharon A."/>
            <person name="Simon A."/>
            <person name="ten Have A."/>
            <person name="Tudzynski B."/>
            <person name="Tudzynski P."/>
            <person name="Wincker P."/>
            <person name="Andrew M."/>
            <person name="Anthouard V."/>
            <person name="Beever R.E."/>
            <person name="Beffa R."/>
            <person name="Benoit I."/>
            <person name="Bouzid O."/>
            <person name="Brault B."/>
            <person name="Chen Z."/>
            <person name="Choquer M."/>
            <person name="Collemare J."/>
            <person name="Cotton P."/>
            <person name="Danchin E.G."/>
            <person name="Da Silva C."/>
            <person name="Gautier A."/>
            <person name="Giraud C."/>
            <person name="Giraud T."/>
            <person name="Gonzalez C."/>
            <person name="Grossetete S."/>
            <person name="Guldener U."/>
            <person name="Henrissat B."/>
            <person name="Howlett B.J."/>
            <person name="Kodira C."/>
            <person name="Kretschmer M."/>
            <person name="Lappartient A."/>
            <person name="Leroch M."/>
            <person name="Levis C."/>
            <person name="Mauceli E."/>
            <person name="Neuveglise C."/>
            <person name="Oeser B."/>
            <person name="Pearson M."/>
            <person name="Poulain J."/>
            <person name="Poussereau N."/>
            <person name="Quesneville H."/>
            <person name="Rascle C."/>
            <person name="Schumacher J."/>
            <person name="Segurens B."/>
            <person name="Sexton A."/>
            <person name="Silva E."/>
            <person name="Sirven C."/>
            <person name="Soanes D.M."/>
            <person name="Talbot N.J."/>
            <person name="Templeton M."/>
            <person name="Yandava C."/>
            <person name="Yarden O."/>
            <person name="Zeng Q."/>
            <person name="Rollins J.A."/>
            <person name="Lebrun M.H."/>
            <person name="Dickman M."/>
        </authorList>
    </citation>
    <scope>NUCLEOTIDE SEQUENCE [LARGE SCALE GENOMIC DNA]</scope>
    <source>
        <strain evidence="3">ATCC 18683 / 1980 / Ss-1</strain>
    </source>
</reference>
<dbReference type="InParanoid" id="A7F6K6"/>
<accession>A7F6K6</accession>
<sequence length="114" mass="13431">MAWPVVGHWLFQHVAIVALVEFRSKCQTMYSDAFDDECHISYSRSRSSMLQHTRPRRFIDPQELRERFPRDEVNGKCSSSVKLLPARRIHTWRGLPLWGHPAMELLEIVKDTLQ</sequence>
<evidence type="ECO:0008006" key="4">
    <source>
        <dbReference type="Google" id="ProtNLM"/>
    </source>
</evidence>
<dbReference type="RefSeq" id="XP_001585719.1">
    <property type="nucleotide sequence ID" value="XM_001585669.1"/>
</dbReference>
<organism evidence="2 3">
    <name type="scientific">Sclerotinia sclerotiorum (strain ATCC 18683 / 1980 / Ss-1)</name>
    <name type="common">White mold</name>
    <name type="synonym">Whetzelinia sclerotiorum</name>
    <dbReference type="NCBI Taxonomy" id="665079"/>
    <lineage>
        <taxon>Eukaryota</taxon>
        <taxon>Fungi</taxon>
        <taxon>Dikarya</taxon>
        <taxon>Ascomycota</taxon>
        <taxon>Pezizomycotina</taxon>
        <taxon>Leotiomycetes</taxon>
        <taxon>Helotiales</taxon>
        <taxon>Sclerotiniaceae</taxon>
        <taxon>Sclerotinia</taxon>
    </lineage>
</organism>
<dbReference type="AlphaFoldDB" id="A7F6K6"/>
<dbReference type="KEGG" id="ssl:SS1G_13235"/>
<keyword evidence="1" id="KW-0732">Signal</keyword>
<name>A7F6K6_SCLS1</name>
<evidence type="ECO:0000313" key="3">
    <source>
        <dbReference type="Proteomes" id="UP000001312"/>
    </source>
</evidence>
<dbReference type="GeneID" id="5481851"/>
<dbReference type="Proteomes" id="UP000001312">
    <property type="component" value="Unassembled WGS sequence"/>
</dbReference>
<proteinExistence type="predicted"/>
<evidence type="ECO:0000256" key="1">
    <source>
        <dbReference type="SAM" id="SignalP"/>
    </source>
</evidence>
<evidence type="ECO:0000313" key="2">
    <source>
        <dbReference type="EMBL" id="EDN98377.1"/>
    </source>
</evidence>